<feature type="chain" id="PRO_5043158272" evidence="7">
    <location>
        <begin position="22"/>
        <end position="427"/>
    </location>
</feature>
<dbReference type="Proteomes" id="UP000006727">
    <property type="component" value="Chromosome 7"/>
</dbReference>
<dbReference type="GeneID" id="112285009"/>
<evidence type="ECO:0000256" key="2">
    <source>
        <dbReference type="ARBA" id="ARBA00022692"/>
    </source>
</evidence>
<dbReference type="OMA" id="IIKPIMA"/>
<dbReference type="InterPro" id="IPR005178">
    <property type="entry name" value="Ostalpha/TMEM184C"/>
</dbReference>
<accession>A0A2K1KAP0</accession>
<feature type="region of interest" description="Disordered" evidence="5">
    <location>
        <begin position="338"/>
        <end position="364"/>
    </location>
</feature>
<dbReference type="STRING" id="3218.A0A2K1KAP0"/>
<reference evidence="8 10" key="1">
    <citation type="journal article" date="2008" name="Science">
        <title>The Physcomitrella genome reveals evolutionary insights into the conquest of land by plants.</title>
        <authorList>
            <person name="Rensing S."/>
            <person name="Lang D."/>
            <person name="Zimmer A."/>
            <person name="Terry A."/>
            <person name="Salamov A."/>
            <person name="Shapiro H."/>
            <person name="Nishiyama T."/>
            <person name="Perroud P.-F."/>
            <person name="Lindquist E."/>
            <person name="Kamisugi Y."/>
            <person name="Tanahashi T."/>
            <person name="Sakakibara K."/>
            <person name="Fujita T."/>
            <person name="Oishi K."/>
            <person name="Shin-I T."/>
            <person name="Kuroki Y."/>
            <person name="Toyoda A."/>
            <person name="Suzuki Y."/>
            <person name="Hashimoto A."/>
            <person name="Yamaguchi K."/>
            <person name="Sugano A."/>
            <person name="Kohara Y."/>
            <person name="Fujiyama A."/>
            <person name="Anterola A."/>
            <person name="Aoki S."/>
            <person name="Ashton N."/>
            <person name="Barbazuk W.B."/>
            <person name="Barker E."/>
            <person name="Bennetzen J."/>
            <person name="Bezanilla M."/>
            <person name="Blankenship R."/>
            <person name="Cho S.H."/>
            <person name="Dutcher S."/>
            <person name="Estelle M."/>
            <person name="Fawcett J.A."/>
            <person name="Gundlach H."/>
            <person name="Hanada K."/>
            <person name="Heyl A."/>
            <person name="Hicks K.A."/>
            <person name="Hugh J."/>
            <person name="Lohr M."/>
            <person name="Mayer K."/>
            <person name="Melkozernov A."/>
            <person name="Murata T."/>
            <person name="Nelson D."/>
            <person name="Pils B."/>
            <person name="Prigge M."/>
            <person name="Reiss B."/>
            <person name="Renner T."/>
            <person name="Rombauts S."/>
            <person name="Rushton P."/>
            <person name="Sanderfoot A."/>
            <person name="Schween G."/>
            <person name="Shiu S.-H."/>
            <person name="Stueber K."/>
            <person name="Theodoulou F.L."/>
            <person name="Tu H."/>
            <person name="Van de Peer Y."/>
            <person name="Verrier P.J."/>
            <person name="Waters E."/>
            <person name="Wood A."/>
            <person name="Yang L."/>
            <person name="Cove D."/>
            <person name="Cuming A."/>
            <person name="Hasebe M."/>
            <person name="Lucas S."/>
            <person name="Mishler D.B."/>
            <person name="Reski R."/>
            <person name="Grigoriev I."/>
            <person name="Quatrano R.S."/>
            <person name="Boore J.L."/>
        </authorList>
    </citation>
    <scope>NUCLEOTIDE SEQUENCE [LARGE SCALE GENOMIC DNA]</scope>
    <source>
        <strain evidence="9 10">cv. Gransden 2004</strain>
    </source>
</reference>
<feature type="signal peptide" evidence="7">
    <location>
        <begin position="1"/>
        <end position="21"/>
    </location>
</feature>
<dbReference type="Pfam" id="PF03619">
    <property type="entry name" value="Solute_trans_a"/>
    <property type="match status" value="1"/>
</dbReference>
<dbReference type="FunCoup" id="A0A2K1KAP0">
    <property type="interactions" value="4012"/>
</dbReference>
<dbReference type="EnsemblPlants" id="Pp3c7_6310V3.1">
    <property type="protein sequence ID" value="Pp3c7_6310V3.1"/>
    <property type="gene ID" value="Pp3c7_6310"/>
</dbReference>
<evidence type="ECO:0000256" key="1">
    <source>
        <dbReference type="ARBA" id="ARBA00004141"/>
    </source>
</evidence>
<dbReference type="PANTHER" id="PTHR23423">
    <property type="entry name" value="ORGANIC SOLUTE TRANSPORTER-RELATED"/>
    <property type="match status" value="1"/>
</dbReference>
<feature type="transmembrane region" description="Helical" evidence="6">
    <location>
        <begin position="77"/>
        <end position="97"/>
    </location>
</feature>
<feature type="transmembrane region" description="Helical" evidence="6">
    <location>
        <begin position="45"/>
        <end position="65"/>
    </location>
</feature>
<dbReference type="GO" id="GO:0016020">
    <property type="term" value="C:membrane"/>
    <property type="evidence" value="ECO:0000318"/>
    <property type="project" value="GO_Central"/>
</dbReference>
<protein>
    <submittedName>
        <fullName evidence="8 9">Uncharacterized protein</fullName>
    </submittedName>
</protein>
<proteinExistence type="predicted"/>
<dbReference type="EnsemblPlants" id="Pp3c7_6310V3.2">
    <property type="protein sequence ID" value="Pp3c7_6310V3.2"/>
    <property type="gene ID" value="Pp3c7_6310"/>
</dbReference>
<feature type="transmembrane region" description="Helical" evidence="6">
    <location>
        <begin position="138"/>
        <end position="157"/>
    </location>
</feature>
<reference evidence="9" key="3">
    <citation type="submission" date="2020-12" db="UniProtKB">
        <authorList>
            <consortium name="EnsemblPlants"/>
        </authorList>
    </citation>
    <scope>IDENTIFICATION</scope>
</reference>
<dbReference type="AlphaFoldDB" id="A0A2K1KAP0"/>
<evidence type="ECO:0000256" key="7">
    <source>
        <dbReference type="SAM" id="SignalP"/>
    </source>
</evidence>
<keyword evidence="4 6" id="KW-0472">Membrane</keyword>
<feature type="transmembrane region" description="Helical" evidence="6">
    <location>
        <begin position="209"/>
        <end position="230"/>
    </location>
</feature>
<evidence type="ECO:0000256" key="5">
    <source>
        <dbReference type="SAM" id="MobiDB-lite"/>
    </source>
</evidence>
<evidence type="ECO:0000256" key="3">
    <source>
        <dbReference type="ARBA" id="ARBA00022989"/>
    </source>
</evidence>
<feature type="compositionally biased region" description="Basic and acidic residues" evidence="5">
    <location>
        <begin position="346"/>
        <end position="358"/>
    </location>
</feature>
<evidence type="ECO:0000313" key="9">
    <source>
        <dbReference type="EnsemblPlants" id="Pp3c7_6310V3.1"/>
    </source>
</evidence>
<keyword evidence="7" id="KW-0732">Signal</keyword>
<dbReference type="OrthoDB" id="5348404at2759"/>
<sequence>MASGMAVFLQVLFAFVCTVGACGVALQHIYRHLCNYTEPIYQRYTVRIILMVPVYSLMSFLSLVLPKNAIIFDSIIGIYEAWVIYNFLSLCLAWVGGPGEVVTSLTGKVLQPSWHLMTCCCAPIPLDGRFIRRCKQGVLQFVILKPLLVLAAFILYYNNKYEEGSFYIGGGYLYITLIYTMAYSCALGALVLFYVACRDLLTPYKALPKFVLVKSVVFLTYWQGVVIFLFSEAGSIETPQEAANYQNVLICGEMLLAAFAHLYAFPYKDYAEANVGGMESNAWQSLFHVLNLIDVVHDTLHQFAPTYHDYVLYSNDSEGAPKRYRTRTFVPTGQEMENVRAGKSPRHSDAKNSPKDLSNDEFSEMSIPSGTAIKQGSSQGGIIDMTDGPLIDDIELRRSYDMSPLEPAVISHQTVDVDLPPGQVRPA</sequence>
<dbReference type="KEGG" id="ppp:112285009"/>
<evidence type="ECO:0000313" key="8">
    <source>
        <dbReference type="EMBL" id="PNR50829.1"/>
    </source>
</evidence>
<dbReference type="EMBL" id="ABEU02000007">
    <property type="protein sequence ID" value="PNR50829.1"/>
    <property type="molecule type" value="Genomic_DNA"/>
</dbReference>
<dbReference type="GO" id="GO:0022857">
    <property type="term" value="F:transmembrane transporter activity"/>
    <property type="evidence" value="ECO:0000318"/>
    <property type="project" value="GO_Central"/>
</dbReference>
<dbReference type="Gramene" id="Pp3c7_6310V3.2">
    <property type="protein sequence ID" value="Pp3c7_6310V3.2"/>
    <property type="gene ID" value="Pp3c7_6310"/>
</dbReference>
<evidence type="ECO:0000256" key="6">
    <source>
        <dbReference type="SAM" id="Phobius"/>
    </source>
</evidence>
<dbReference type="Gramene" id="Pp3c7_6310V3.1">
    <property type="protein sequence ID" value="Pp3c7_6310V3.1"/>
    <property type="gene ID" value="Pp3c7_6310"/>
</dbReference>
<evidence type="ECO:0000313" key="10">
    <source>
        <dbReference type="Proteomes" id="UP000006727"/>
    </source>
</evidence>
<gene>
    <name evidence="9" type="primary">LOC112285009</name>
    <name evidence="8" type="ORF">PHYPA_010015</name>
</gene>
<dbReference type="SMART" id="SM01417">
    <property type="entry name" value="Solute_trans_a"/>
    <property type="match status" value="1"/>
</dbReference>
<keyword evidence="2 6" id="KW-0812">Transmembrane</keyword>
<name>A0A2K1KAP0_PHYPA</name>
<keyword evidence="3 6" id="KW-1133">Transmembrane helix</keyword>
<comment type="subcellular location">
    <subcellularLocation>
        <location evidence="1">Membrane</location>
        <topology evidence="1">Multi-pass membrane protein</topology>
    </subcellularLocation>
</comment>
<reference evidence="8 10" key="2">
    <citation type="journal article" date="2018" name="Plant J.">
        <title>The Physcomitrella patens chromosome-scale assembly reveals moss genome structure and evolution.</title>
        <authorList>
            <person name="Lang D."/>
            <person name="Ullrich K.K."/>
            <person name="Murat F."/>
            <person name="Fuchs J."/>
            <person name="Jenkins J."/>
            <person name="Haas F.B."/>
            <person name="Piednoel M."/>
            <person name="Gundlach H."/>
            <person name="Van Bel M."/>
            <person name="Meyberg R."/>
            <person name="Vives C."/>
            <person name="Morata J."/>
            <person name="Symeonidi A."/>
            <person name="Hiss M."/>
            <person name="Muchero W."/>
            <person name="Kamisugi Y."/>
            <person name="Saleh O."/>
            <person name="Blanc G."/>
            <person name="Decker E.L."/>
            <person name="van Gessel N."/>
            <person name="Grimwood J."/>
            <person name="Hayes R.D."/>
            <person name="Graham S.W."/>
            <person name="Gunter L.E."/>
            <person name="McDaniel S.F."/>
            <person name="Hoernstein S.N.W."/>
            <person name="Larsson A."/>
            <person name="Li F.W."/>
            <person name="Perroud P.F."/>
            <person name="Phillips J."/>
            <person name="Ranjan P."/>
            <person name="Rokshar D.S."/>
            <person name="Rothfels C.J."/>
            <person name="Schneider L."/>
            <person name="Shu S."/>
            <person name="Stevenson D.W."/>
            <person name="Thummler F."/>
            <person name="Tillich M."/>
            <person name="Villarreal Aguilar J.C."/>
            <person name="Widiez T."/>
            <person name="Wong G.K."/>
            <person name="Wymore A."/>
            <person name="Zhang Y."/>
            <person name="Zimmer A.D."/>
            <person name="Quatrano R.S."/>
            <person name="Mayer K.F.X."/>
            <person name="Goodstein D."/>
            <person name="Casacuberta J.M."/>
            <person name="Vandepoele K."/>
            <person name="Reski R."/>
            <person name="Cuming A.C."/>
            <person name="Tuskan G.A."/>
            <person name="Maumus F."/>
            <person name="Salse J."/>
            <person name="Schmutz J."/>
            <person name="Rensing S.A."/>
        </authorList>
    </citation>
    <scope>NUCLEOTIDE SEQUENCE [LARGE SCALE GENOMIC DNA]</scope>
    <source>
        <strain evidence="9 10">cv. Gransden 2004</strain>
    </source>
</reference>
<keyword evidence="10" id="KW-1185">Reference proteome</keyword>
<organism evidence="8">
    <name type="scientific">Physcomitrium patens</name>
    <name type="common">Spreading-leaved earth moss</name>
    <name type="synonym">Physcomitrella patens</name>
    <dbReference type="NCBI Taxonomy" id="3218"/>
    <lineage>
        <taxon>Eukaryota</taxon>
        <taxon>Viridiplantae</taxon>
        <taxon>Streptophyta</taxon>
        <taxon>Embryophyta</taxon>
        <taxon>Bryophyta</taxon>
        <taxon>Bryophytina</taxon>
        <taxon>Bryopsida</taxon>
        <taxon>Funariidae</taxon>
        <taxon>Funariales</taxon>
        <taxon>Funariaceae</taxon>
        <taxon>Physcomitrium</taxon>
    </lineage>
</organism>
<evidence type="ECO:0000256" key="4">
    <source>
        <dbReference type="ARBA" id="ARBA00023136"/>
    </source>
</evidence>
<feature type="transmembrane region" description="Helical" evidence="6">
    <location>
        <begin position="172"/>
        <end position="197"/>
    </location>
</feature>
<dbReference type="RefSeq" id="XP_024381212.1">
    <property type="nucleotide sequence ID" value="XM_024525444.2"/>
</dbReference>
<dbReference type="PaxDb" id="3218-PP1S42_274V6.1"/>